<comment type="similarity">
    <text evidence="6">Belongs to the NAD kinase family.</text>
</comment>
<feature type="binding site" evidence="6">
    <location>
        <begin position="132"/>
        <end position="133"/>
    </location>
    <ligand>
        <name>NAD(+)</name>
        <dbReference type="ChEBI" id="CHEBI:57540"/>
    </ligand>
</feature>
<dbReference type="Proteomes" id="UP000701680">
    <property type="component" value="Unassembled WGS sequence"/>
</dbReference>
<evidence type="ECO:0000313" key="7">
    <source>
        <dbReference type="EMBL" id="NSK13657.1"/>
    </source>
</evidence>
<dbReference type="InterPro" id="IPR017437">
    <property type="entry name" value="ATP-NAD_kinase_PpnK-typ_C"/>
</dbReference>
<proteinExistence type="inferred from homology"/>
<dbReference type="Gene3D" id="3.40.50.10330">
    <property type="entry name" value="Probable inorganic polyphosphate/atp-NAD kinase, domain 1"/>
    <property type="match status" value="1"/>
</dbReference>
<keyword evidence="9" id="KW-1185">Reference proteome</keyword>
<comment type="cofactor">
    <cofactor evidence="6">
        <name>a divalent metal cation</name>
        <dbReference type="ChEBI" id="CHEBI:60240"/>
    </cofactor>
</comment>
<dbReference type="Proteomes" id="UP000528555">
    <property type="component" value="Unassembled WGS sequence"/>
</dbReference>
<dbReference type="GO" id="GO:0005737">
    <property type="term" value="C:cytoplasm"/>
    <property type="evidence" value="ECO:0007669"/>
    <property type="project" value="UniProtKB-SubCell"/>
</dbReference>
<dbReference type="GO" id="GO:0003951">
    <property type="term" value="F:NAD+ kinase activity"/>
    <property type="evidence" value="ECO:0007669"/>
    <property type="project" value="UniProtKB-UniRule"/>
</dbReference>
<feature type="binding site" evidence="6">
    <location>
        <begin position="62"/>
        <end position="63"/>
    </location>
    <ligand>
        <name>NAD(+)</name>
        <dbReference type="ChEBI" id="CHEBI:57540"/>
    </ligand>
</feature>
<keyword evidence="6" id="KW-0547">Nucleotide-binding</keyword>
<dbReference type="AlphaFoldDB" id="A0A850HE02"/>
<keyword evidence="3 6" id="KW-0521">NADP</keyword>
<evidence type="ECO:0000313" key="9">
    <source>
        <dbReference type="Proteomes" id="UP000528555"/>
    </source>
</evidence>
<dbReference type="GO" id="GO:0046872">
    <property type="term" value="F:metal ion binding"/>
    <property type="evidence" value="ECO:0007669"/>
    <property type="project" value="UniProtKB-UniRule"/>
</dbReference>
<accession>A0A850HE02</accession>
<keyword evidence="2 6" id="KW-0418">Kinase</keyword>
<evidence type="ECO:0000256" key="1">
    <source>
        <dbReference type="ARBA" id="ARBA00022679"/>
    </source>
</evidence>
<dbReference type="PANTHER" id="PTHR20275:SF0">
    <property type="entry name" value="NAD KINASE"/>
    <property type="match status" value="1"/>
</dbReference>
<keyword evidence="1 6" id="KW-0808">Transferase</keyword>
<name>A0A850HE02_9FIRM</name>
<organism evidence="8 9">
    <name type="scientific">Dorea phocaeensis</name>
    <dbReference type="NCBI Taxonomy" id="2040291"/>
    <lineage>
        <taxon>Bacteria</taxon>
        <taxon>Bacillati</taxon>
        <taxon>Bacillota</taxon>
        <taxon>Clostridia</taxon>
        <taxon>Lachnospirales</taxon>
        <taxon>Lachnospiraceae</taxon>
        <taxon>Dorea</taxon>
    </lineage>
</organism>
<dbReference type="Pfam" id="PF20143">
    <property type="entry name" value="NAD_kinase_C"/>
    <property type="match status" value="1"/>
</dbReference>
<dbReference type="OrthoDB" id="9774737at2"/>
<comment type="caution">
    <text evidence="8">The sequence shown here is derived from an EMBL/GenBank/DDBJ whole genome shotgun (WGS) entry which is preliminary data.</text>
</comment>
<comment type="subcellular location">
    <subcellularLocation>
        <location evidence="6">Cytoplasm</location>
    </subcellularLocation>
</comment>
<dbReference type="Gene3D" id="2.60.200.30">
    <property type="entry name" value="Probable inorganic polyphosphate/atp-NAD kinase, domain 2"/>
    <property type="match status" value="1"/>
</dbReference>
<dbReference type="InterPro" id="IPR016064">
    <property type="entry name" value="NAD/diacylglycerol_kinase_sf"/>
</dbReference>
<gene>
    <name evidence="6" type="primary">nadK</name>
    <name evidence="8" type="ORF">G5A66_00845</name>
    <name evidence="7" type="ORF">G5A75_01965</name>
</gene>
<dbReference type="Pfam" id="PF01513">
    <property type="entry name" value="NAD_kinase"/>
    <property type="match status" value="1"/>
</dbReference>
<evidence type="ECO:0000256" key="2">
    <source>
        <dbReference type="ARBA" id="ARBA00022777"/>
    </source>
</evidence>
<dbReference type="EMBL" id="JAAIUO010000001">
    <property type="protein sequence ID" value="NSK13657.1"/>
    <property type="molecule type" value="Genomic_DNA"/>
</dbReference>
<evidence type="ECO:0000256" key="5">
    <source>
        <dbReference type="ARBA" id="ARBA00047925"/>
    </source>
</evidence>
<dbReference type="SUPFAM" id="SSF111331">
    <property type="entry name" value="NAD kinase/diacylglycerol kinase-like"/>
    <property type="match status" value="1"/>
</dbReference>
<keyword evidence="6" id="KW-0963">Cytoplasm</keyword>
<dbReference type="HAMAP" id="MF_00361">
    <property type="entry name" value="NAD_kinase"/>
    <property type="match status" value="1"/>
</dbReference>
<comment type="catalytic activity">
    <reaction evidence="5 6">
        <text>NAD(+) + ATP = ADP + NADP(+) + H(+)</text>
        <dbReference type="Rhea" id="RHEA:18629"/>
        <dbReference type="ChEBI" id="CHEBI:15378"/>
        <dbReference type="ChEBI" id="CHEBI:30616"/>
        <dbReference type="ChEBI" id="CHEBI:57540"/>
        <dbReference type="ChEBI" id="CHEBI:58349"/>
        <dbReference type="ChEBI" id="CHEBI:456216"/>
        <dbReference type="EC" id="2.7.1.23"/>
    </reaction>
</comment>
<dbReference type="InterPro" id="IPR017438">
    <property type="entry name" value="ATP-NAD_kinase_N"/>
</dbReference>
<dbReference type="InterPro" id="IPR002504">
    <property type="entry name" value="NADK"/>
</dbReference>
<evidence type="ECO:0000256" key="4">
    <source>
        <dbReference type="ARBA" id="ARBA00023027"/>
    </source>
</evidence>
<reference evidence="8" key="2">
    <citation type="submission" date="2020-02" db="EMBL/GenBank/DDBJ databases">
        <authorList>
            <person name="Littmann E."/>
            <person name="Sorbara M."/>
        </authorList>
    </citation>
    <scope>NUCLEOTIDE SEQUENCE</scope>
    <source>
        <strain evidence="8">MSK.17.11</strain>
        <strain evidence="7">MSK.17.38</strain>
    </source>
</reference>
<feature type="active site" description="Proton acceptor" evidence="6">
    <location>
        <position position="62"/>
    </location>
</feature>
<comment type="function">
    <text evidence="6">Involved in the regulation of the intracellular balance of NAD and NADP, and is a key enzyme in the biosynthesis of NADP. Catalyzes specifically the phosphorylation on 2'-hydroxyl of the adenosine moiety of NAD to yield NADP.</text>
</comment>
<dbReference type="GO" id="GO:0051287">
    <property type="term" value="F:NAD binding"/>
    <property type="evidence" value="ECO:0007669"/>
    <property type="project" value="UniProtKB-ARBA"/>
</dbReference>
<feature type="binding site" evidence="6">
    <location>
        <position position="162"/>
    </location>
    <ligand>
        <name>NAD(+)</name>
        <dbReference type="ChEBI" id="CHEBI:57540"/>
    </ligand>
</feature>
<keyword evidence="6" id="KW-0067">ATP-binding</keyword>
<dbReference type="GO" id="GO:0006741">
    <property type="term" value="P:NADP+ biosynthetic process"/>
    <property type="evidence" value="ECO:0007669"/>
    <property type="project" value="UniProtKB-UniRule"/>
</dbReference>
<keyword evidence="4 6" id="KW-0520">NAD</keyword>
<feature type="binding site" evidence="6">
    <location>
        <begin position="173"/>
        <end position="178"/>
    </location>
    <ligand>
        <name>NAD(+)</name>
        <dbReference type="ChEBI" id="CHEBI:57540"/>
    </ligand>
</feature>
<evidence type="ECO:0000313" key="10">
    <source>
        <dbReference type="Proteomes" id="UP000701680"/>
    </source>
</evidence>
<reference evidence="9 10" key="1">
    <citation type="journal article" date="2020" name="Cell Host Microbe">
        <title>Functional and Genomic Variation between Human-Derived Isolates of Lachnospiraceae Reveals Inter- and Intra-Species Diversity.</title>
        <authorList>
            <person name="Sorbara M.T."/>
            <person name="Littmann E.R."/>
            <person name="Fontana E."/>
            <person name="Moody T.U."/>
            <person name="Kohout C.E."/>
            <person name="Gjonbalaj M."/>
            <person name="Eaton V."/>
            <person name="Seok R."/>
            <person name="Leiner I.M."/>
            <person name="Pamer E.G."/>
        </authorList>
    </citation>
    <scope>NUCLEOTIDE SEQUENCE [LARGE SCALE GENOMIC DNA]</scope>
    <source>
        <strain evidence="8 9">MSK.17.11</strain>
        <strain evidence="7 10">MSK.17.38</strain>
    </source>
</reference>
<dbReference type="RefSeq" id="WP_101694389.1">
    <property type="nucleotide sequence ID" value="NZ_JAAITX010000001.1"/>
</dbReference>
<dbReference type="PANTHER" id="PTHR20275">
    <property type="entry name" value="NAD KINASE"/>
    <property type="match status" value="1"/>
</dbReference>
<comment type="caution">
    <text evidence="6">Lacks conserved residue(s) required for the propagation of feature annotation.</text>
</comment>
<dbReference type="GO" id="GO:0005524">
    <property type="term" value="F:ATP binding"/>
    <property type="evidence" value="ECO:0007669"/>
    <property type="project" value="UniProtKB-KW"/>
</dbReference>
<evidence type="ECO:0000256" key="6">
    <source>
        <dbReference type="HAMAP-Rule" id="MF_00361"/>
    </source>
</evidence>
<evidence type="ECO:0000313" key="8">
    <source>
        <dbReference type="EMBL" id="NVH57214.1"/>
    </source>
</evidence>
<dbReference type="GO" id="GO:0019674">
    <property type="term" value="P:NAD+ metabolic process"/>
    <property type="evidence" value="ECO:0007669"/>
    <property type="project" value="InterPro"/>
</dbReference>
<evidence type="ECO:0000256" key="3">
    <source>
        <dbReference type="ARBA" id="ARBA00022857"/>
    </source>
</evidence>
<sequence>MERFLIVTNDGKDVDHAVTSKVKETLEKAGKICTLCQKDAQKNIRKDTVPEELDCAIVIGGDGSLIEVARLLWSRDVPIIGINMGTLGYLTEIELSHLDDALDQIIKEHCMFEERMMVEGIFEDGKKDIALNDIVVSRKGQLRIIHFRLYVNGELLNSYEADGVIISTPTGSTAYNLSAGGPIVEPTASMFVITPICSHALNTSSIVLSSEDEIEIEIGAGREGSQEEVFVTFDGADTVVLKTGDRVRVRRAEAYTKIMKLSKVSFLETLRRKMKGN</sequence>
<feature type="binding site" evidence="6">
    <location>
        <position position="143"/>
    </location>
    <ligand>
        <name>NAD(+)</name>
        <dbReference type="ChEBI" id="CHEBI:57540"/>
    </ligand>
</feature>
<dbReference type="EMBL" id="JAAITX010000001">
    <property type="protein sequence ID" value="NVH57214.1"/>
    <property type="molecule type" value="Genomic_DNA"/>
</dbReference>
<dbReference type="EC" id="2.7.1.23" evidence="6"/>
<protein>
    <recommendedName>
        <fullName evidence="6">NAD kinase</fullName>
        <ecNumber evidence="6">2.7.1.23</ecNumber>
    </recommendedName>
    <alternativeName>
        <fullName evidence="6">ATP-dependent NAD kinase</fullName>
    </alternativeName>
</protein>